<gene>
    <name evidence="1" type="ORF">Amon02_000629200</name>
</gene>
<keyword evidence="2" id="KW-1185">Reference proteome</keyword>
<protein>
    <submittedName>
        <fullName evidence="1">Unnamed protein product</fullName>
    </submittedName>
</protein>
<reference evidence="1" key="1">
    <citation type="submission" date="2023-04" db="EMBL/GenBank/DDBJ databases">
        <title>Ambrosiozyma monospora NBRC 10751.</title>
        <authorList>
            <person name="Ichikawa N."/>
            <person name="Sato H."/>
            <person name="Tonouchi N."/>
        </authorList>
    </citation>
    <scope>NUCLEOTIDE SEQUENCE</scope>
    <source>
        <strain evidence="1">NBRC 10751</strain>
    </source>
</reference>
<sequence>MSLSSPVKYNPSSSSPSPPARATAFPHHQHTKSIPVSLTPLHSNPMVVSNSHHDLHSRSSSAFQLSKPPYLPPQDATGDETEDETDIEVDEEDEANQQRPLTNPVIGNRPPTFAPSVSTGNRTPGLGLSADSVPTRQPTTSYDNETDSEHSTIDG</sequence>
<dbReference type="Proteomes" id="UP001165064">
    <property type="component" value="Unassembled WGS sequence"/>
</dbReference>
<proteinExistence type="predicted"/>
<accession>A0ACB5T928</accession>
<name>A0ACB5T928_AMBMO</name>
<comment type="caution">
    <text evidence="1">The sequence shown here is derived from an EMBL/GenBank/DDBJ whole genome shotgun (WGS) entry which is preliminary data.</text>
</comment>
<evidence type="ECO:0000313" key="1">
    <source>
        <dbReference type="EMBL" id="GME83625.1"/>
    </source>
</evidence>
<dbReference type="EMBL" id="BSXS01004872">
    <property type="protein sequence ID" value="GME83625.1"/>
    <property type="molecule type" value="Genomic_DNA"/>
</dbReference>
<organism evidence="1 2">
    <name type="scientific">Ambrosiozyma monospora</name>
    <name type="common">Yeast</name>
    <name type="synonym">Endomycopsis monosporus</name>
    <dbReference type="NCBI Taxonomy" id="43982"/>
    <lineage>
        <taxon>Eukaryota</taxon>
        <taxon>Fungi</taxon>
        <taxon>Dikarya</taxon>
        <taxon>Ascomycota</taxon>
        <taxon>Saccharomycotina</taxon>
        <taxon>Pichiomycetes</taxon>
        <taxon>Pichiales</taxon>
        <taxon>Pichiaceae</taxon>
        <taxon>Ambrosiozyma</taxon>
    </lineage>
</organism>
<evidence type="ECO:0000313" key="2">
    <source>
        <dbReference type="Proteomes" id="UP001165064"/>
    </source>
</evidence>